<keyword evidence="6" id="KW-1185">Reference proteome</keyword>
<keyword evidence="2 5" id="KW-0012">Acyltransferase</keyword>
<dbReference type="NCBIfam" id="NF006787">
    <property type="entry name" value="PRK09294.1-1"/>
    <property type="match status" value="1"/>
</dbReference>
<evidence type="ECO:0000259" key="4">
    <source>
        <dbReference type="Pfam" id="PF16911"/>
    </source>
</evidence>
<evidence type="ECO:0000256" key="3">
    <source>
        <dbReference type="SAM" id="MobiDB-lite"/>
    </source>
</evidence>
<evidence type="ECO:0000256" key="2">
    <source>
        <dbReference type="ARBA" id="ARBA00023315"/>
    </source>
</evidence>
<keyword evidence="1" id="KW-0808">Transferase</keyword>
<evidence type="ECO:0000313" key="6">
    <source>
        <dbReference type="Proteomes" id="UP000694257"/>
    </source>
</evidence>
<protein>
    <submittedName>
        <fullName evidence="5">Acyltransferase</fullName>
    </submittedName>
</protein>
<accession>A0ABX8S2V4</accession>
<gene>
    <name evidence="5" type="ORF">KV110_10345</name>
</gene>
<organism evidence="5 6">
    <name type="scientific">Nocardia iowensis</name>
    <dbReference type="NCBI Taxonomy" id="204891"/>
    <lineage>
        <taxon>Bacteria</taxon>
        <taxon>Bacillati</taxon>
        <taxon>Actinomycetota</taxon>
        <taxon>Actinomycetes</taxon>
        <taxon>Mycobacteriales</taxon>
        <taxon>Nocardiaceae</taxon>
        <taxon>Nocardia</taxon>
    </lineage>
</organism>
<evidence type="ECO:0000256" key="1">
    <source>
        <dbReference type="ARBA" id="ARBA00022679"/>
    </source>
</evidence>
<evidence type="ECO:0000313" key="5">
    <source>
        <dbReference type="EMBL" id="QXN95447.1"/>
    </source>
</evidence>
<name>A0ABX8S2V4_NOCIO</name>
<reference evidence="5 6" key="1">
    <citation type="submission" date="2021-07" db="EMBL/GenBank/DDBJ databases">
        <title>Whole Genome Sequence of Nocardia Iowensis.</title>
        <authorList>
            <person name="Lamm A."/>
            <person name="Collins-Fairclough A.M."/>
            <person name="Bunk B."/>
            <person name="Sproer C."/>
        </authorList>
    </citation>
    <scope>NUCLEOTIDE SEQUENCE [LARGE SCALE GENOMIC DNA]</scope>
    <source>
        <strain evidence="5 6">NRRL 5646</strain>
    </source>
</reference>
<dbReference type="Pfam" id="PF16911">
    <property type="entry name" value="PapA_C"/>
    <property type="match status" value="1"/>
</dbReference>
<feature type="compositionally biased region" description="Low complexity" evidence="3">
    <location>
        <begin position="180"/>
        <end position="193"/>
    </location>
</feature>
<dbReference type="GO" id="GO:0016746">
    <property type="term" value="F:acyltransferase activity"/>
    <property type="evidence" value="ECO:0007669"/>
    <property type="project" value="UniProtKB-KW"/>
</dbReference>
<dbReference type="Proteomes" id="UP000694257">
    <property type="component" value="Chromosome"/>
</dbReference>
<feature type="region of interest" description="Disordered" evidence="3">
    <location>
        <begin position="180"/>
        <end position="199"/>
    </location>
</feature>
<sequence length="416" mass="43690">MVRVLAPSEQRFVRHGTYTGRSVSVSGDLDAEVLTAAFAALQRAYPVVTCRIGEDAEGTGYLLRPGDSRVGASVTKGNVETVGLPGTLVDPATQLAYLDAVASGSGRWRVTLFAHHSIADAGHCVELLSRFWDFYTDIVESTPIDVVPQSYPQSLEWHVARRGITAGPVSGFEDVQRPLPTGAGVAPAGDPGPSSLARPERTRLDGAATARIIGLGHQEGVSVNGLVTAALLRAYASESAHVTGDPARLGCLYPVDMRPRLDPRIAPAEGTNMAGLASFGADVDPSGNVLELAQRISERLRQDLAEGVVQQSVLHFPEFFGPGRIHSLAGHVAVTNTGAVPSFRTPAGLAFTDYEIVYLSAHPRPSVGASAAVTFLVYTFHGELAVGVLGGGADTDRLLAAVRKELTALSAETIGQ</sequence>
<dbReference type="EMBL" id="CP078145">
    <property type="protein sequence ID" value="QXN95447.1"/>
    <property type="molecule type" value="Genomic_DNA"/>
</dbReference>
<proteinExistence type="predicted"/>
<feature type="domain" description="Phthiocerol/phthiodiolone dimycocerosyl transferase C-terminal" evidence="4">
    <location>
        <begin position="194"/>
        <end position="388"/>
    </location>
</feature>
<dbReference type="InterPro" id="IPR031641">
    <property type="entry name" value="PapA_C"/>
</dbReference>